<dbReference type="Gene3D" id="3.40.50.880">
    <property type="match status" value="1"/>
</dbReference>
<comment type="caution">
    <text evidence="5">The sequence shown here is derived from an EMBL/GenBank/DDBJ whole genome shotgun (WGS) entry which is preliminary data.</text>
</comment>
<evidence type="ECO:0000313" key="6">
    <source>
        <dbReference type="Proteomes" id="UP001596501"/>
    </source>
</evidence>
<dbReference type="Proteomes" id="UP001596501">
    <property type="component" value="Unassembled WGS sequence"/>
</dbReference>
<dbReference type="PANTHER" id="PTHR43280:SF2">
    <property type="entry name" value="HTH-TYPE TRANSCRIPTIONAL REGULATOR EXSA"/>
    <property type="match status" value="1"/>
</dbReference>
<dbReference type="PROSITE" id="PS01124">
    <property type="entry name" value="HTH_ARAC_FAMILY_2"/>
    <property type="match status" value="1"/>
</dbReference>
<keyword evidence="1" id="KW-0805">Transcription regulation</keyword>
<dbReference type="InterPro" id="IPR018060">
    <property type="entry name" value="HTH_AraC"/>
</dbReference>
<feature type="domain" description="HTH araC/xylS-type" evidence="4">
    <location>
        <begin position="232"/>
        <end position="330"/>
    </location>
</feature>
<name>A0ABW2QH13_9BURK</name>
<dbReference type="SUPFAM" id="SSF52317">
    <property type="entry name" value="Class I glutamine amidotransferase-like"/>
    <property type="match status" value="1"/>
</dbReference>
<dbReference type="EMBL" id="JBHTCA010000003">
    <property type="protein sequence ID" value="MFC7408252.1"/>
    <property type="molecule type" value="Genomic_DNA"/>
</dbReference>
<keyword evidence="2" id="KW-0238">DNA-binding</keyword>
<keyword evidence="3" id="KW-0804">Transcription</keyword>
<sequence length="344" mass="37801">MPPPRLLGIDFPVLPTTAMGHVLHAIELLRAANLIARLRVGRTAPRLGWRLCDAQGQPMPVTHGPCQPMLSEGVFEGPPQAQWVLSQHTADVPTLRQTVARHGPLRRHLAVAIDQGQRVLTLGNGAWWAAGSGRLSGHRVALPWYWAAAFHRDHPDVVIAAGTEVCVDGPWFSAALPQDTGELVLALVAQCWDHDLHAALASVLRPDAARQKAAQEALQAQPLPTTRDSALARAIEHLEKQVDQPYALAAVARAAAVSPRTLLRHFQEALGHSPLDHLLRLRCERARLLLEITLEGIPAIAQACGYADPAAFRRIFTRHVGLTPQAYRERHTLRAPRQRWRVPV</sequence>
<evidence type="ECO:0000256" key="3">
    <source>
        <dbReference type="ARBA" id="ARBA00023163"/>
    </source>
</evidence>
<evidence type="ECO:0000256" key="2">
    <source>
        <dbReference type="ARBA" id="ARBA00023125"/>
    </source>
</evidence>
<dbReference type="RefSeq" id="WP_382220335.1">
    <property type="nucleotide sequence ID" value="NZ_JBHTCA010000003.1"/>
</dbReference>
<dbReference type="InterPro" id="IPR009057">
    <property type="entry name" value="Homeodomain-like_sf"/>
</dbReference>
<gene>
    <name evidence="5" type="ORF">ACFQPB_05215</name>
</gene>
<dbReference type="PANTHER" id="PTHR43280">
    <property type="entry name" value="ARAC-FAMILY TRANSCRIPTIONAL REGULATOR"/>
    <property type="match status" value="1"/>
</dbReference>
<reference evidence="6" key="1">
    <citation type="journal article" date="2019" name="Int. J. Syst. Evol. Microbiol.">
        <title>The Global Catalogue of Microorganisms (GCM) 10K type strain sequencing project: providing services to taxonomists for standard genome sequencing and annotation.</title>
        <authorList>
            <consortium name="The Broad Institute Genomics Platform"/>
            <consortium name="The Broad Institute Genome Sequencing Center for Infectious Disease"/>
            <person name="Wu L."/>
            <person name="Ma J."/>
        </authorList>
    </citation>
    <scope>NUCLEOTIDE SEQUENCE [LARGE SCALE GENOMIC DNA]</scope>
    <source>
        <strain evidence="6">CGMCC 1.12371</strain>
    </source>
</reference>
<evidence type="ECO:0000313" key="5">
    <source>
        <dbReference type="EMBL" id="MFC7408252.1"/>
    </source>
</evidence>
<dbReference type="Pfam" id="PF12833">
    <property type="entry name" value="HTH_18"/>
    <property type="match status" value="1"/>
</dbReference>
<organism evidence="5 6">
    <name type="scientific">Hydrogenophaga atypica</name>
    <dbReference type="NCBI Taxonomy" id="249409"/>
    <lineage>
        <taxon>Bacteria</taxon>
        <taxon>Pseudomonadati</taxon>
        <taxon>Pseudomonadota</taxon>
        <taxon>Betaproteobacteria</taxon>
        <taxon>Burkholderiales</taxon>
        <taxon>Comamonadaceae</taxon>
        <taxon>Hydrogenophaga</taxon>
    </lineage>
</organism>
<keyword evidence="6" id="KW-1185">Reference proteome</keyword>
<dbReference type="Gene3D" id="1.10.10.60">
    <property type="entry name" value="Homeodomain-like"/>
    <property type="match status" value="1"/>
</dbReference>
<accession>A0ABW2QH13</accession>
<dbReference type="InterPro" id="IPR029062">
    <property type="entry name" value="Class_I_gatase-like"/>
</dbReference>
<protein>
    <submittedName>
        <fullName evidence="5">GlxA family transcriptional regulator</fullName>
    </submittedName>
</protein>
<dbReference type="SMART" id="SM00342">
    <property type="entry name" value="HTH_ARAC"/>
    <property type="match status" value="1"/>
</dbReference>
<evidence type="ECO:0000259" key="4">
    <source>
        <dbReference type="PROSITE" id="PS01124"/>
    </source>
</evidence>
<proteinExistence type="predicted"/>
<dbReference type="SUPFAM" id="SSF46689">
    <property type="entry name" value="Homeodomain-like"/>
    <property type="match status" value="2"/>
</dbReference>
<evidence type="ECO:0000256" key="1">
    <source>
        <dbReference type="ARBA" id="ARBA00023015"/>
    </source>
</evidence>